<dbReference type="EMBL" id="QMIF01000002">
    <property type="protein sequence ID" value="TVM35614.1"/>
    <property type="molecule type" value="Genomic_DNA"/>
</dbReference>
<dbReference type="AlphaFoldDB" id="A0A6P1ZKJ8"/>
<evidence type="ECO:0000256" key="1">
    <source>
        <dbReference type="SAM" id="MobiDB-lite"/>
    </source>
</evidence>
<accession>A0A6P1ZKJ8</accession>
<protein>
    <submittedName>
        <fullName evidence="2">Uncharacterized protein</fullName>
    </submittedName>
</protein>
<evidence type="ECO:0000313" key="2">
    <source>
        <dbReference type="EMBL" id="TVM35614.1"/>
    </source>
</evidence>
<organism evidence="2 3">
    <name type="scientific">Oceanidesulfovibrio marinus</name>
    <dbReference type="NCBI Taxonomy" id="370038"/>
    <lineage>
        <taxon>Bacteria</taxon>
        <taxon>Pseudomonadati</taxon>
        <taxon>Thermodesulfobacteriota</taxon>
        <taxon>Desulfovibrionia</taxon>
        <taxon>Desulfovibrionales</taxon>
        <taxon>Desulfovibrionaceae</taxon>
        <taxon>Oceanidesulfovibrio</taxon>
    </lineage>
</organism>
<evidence type="ECO:0000313" key="3">
    <source>
        <dbReference type="Proteomes" id="UP000434052"/>
    </source>
</evidence>
<gene>
    <name evidence="2" type="ORF">DQK91_02820</name>
</gene>
<proteinExistence type="predicted"/>
<reference evidence="2 3" key="1">
    <citation type="submission" date="2018-06" db="EMBL/GenBank/DDBJ databases">
        <title>Complete genome of Desulfovibrio marinus P48SEP.</title>
        <authorList>
            <person name="Crispim J.S."/>
            <person name="Vidigal P.M.P."/>
            <person name="Silva L.C.F."/>
            <person name="Araujo L.C."/>
            <person name="Laguardia C.N."/>
            <person name="Dias R.S."/>
            <person name="Sousa M.P."/>
            <person name="Paula S.O."/>
            <person name="Silva C."/>
        </authorList>
    </citation>
    <scope>NUCLEOTIDE SEQUENCE [LARGE SCALE GENOMIC DNA]</scope>
    <source>
        <strain evidence="2 3">P48SEP</strain>
    </source>
</reference>
<dbReference type="Proteomes" id="UP000434052">
    <property type="component" value="Unassembled WGS sequence"/>
</dbReference>
<name>A0A6P1ZKJ8_9BACT</name>
<dbReference type="RefSeq" id="WP_144233943.1">
    <property type="nucleotide sequence ID" value="NZ_QMIF01000002.1"/>
</dbReference>
<sequence length="70" mass="7660">MWSALDGIGRFLGLLSNAIQAVWDAWRQRDAQRAADVIADDPAGEWVRKFRGQSTTDARQADPGDSDADA</sequence>
<feature type="region of interest" description="Disordered" evidence="1">
    <location>
        <begin position="48"/>
        <end position="70"/>
    </location>
</feature>
<comment type="caution">
    <text evidence="2">The sequence shown here is derived from an EMBL/GenBank/DDBJ whole genome shotgun (WGS) entry which is preliminary data.</text>
</comment>